<evidence type="ECO:0000313" key="1">
    <source>
        <dbReference type="EMBL" id="KAJ8615352.1"/>
    </source>
</evidence>
<name>A0ACC2K2V8_PERAE</name>
<gene>
    <name evidence="1" type="ORF">MRB53_034724</name>
</gene>
<dbReference type="EMBL" id="CM056820">
    <property type="protein sequence ID" value="KAJ8615352.1"/>
    <property type="molecule type" value="Genomic_DNA"/>
</dbReference>
<comment type="caution">
    <text evidence="1">The sequence shown here is derived from an EMBL/GenBank/DDBJ whole genome shotgun (WGS) entry which is preliminary data.</text>
</comment>
<protein>
    <submittedName>
        <fullName evidence="1">Uncharacterized protein</fullName>
    </submittedName>
</protein>
<accession>A0ACC2K2V8</accession>
<proteinExistence type="predicted"/>
<sequence length="146" mass="16472">MPEKPTLVSIGSLVSGDPLFIPPQHDLGLPKEKTLPPCLSRASSSNIAAVIVFRHLDNTRKQPRQCKVIAFPSNFDFKFPLETISLKSTWKEPRTHSFASTKETQMLKLFKVPGLLTLQENLIKASSPLTCNHWQRLHALATEWWA</sequence>
<dbReference type="Proteomes" id="UP001234297">
    <property type="component" value="Chromosome 12"/>
</dbReference>
<organism evidence="1 2">
    <name type="scientific">Persea americana</name>
    <name type="common">Avocado</name>
    <dbReference type="NCBI Taxonomy" id="3435"/>
    <lineage>
        <taxon>Eukaryota</taxon>
        <taxon>Viridiplantae</taxon>
        <taxon>Streptophyta</taxon>
        <taxon>Embryophyta</taxon>
        <taxon>Tracheophyta</taxon>
        <taxon>Spermatophyta</taxon>
        <taxon>Magnoliopsida</taxon>
        <taxon>Magnoliidae</taxon>
        <taxon>Laurales</taxon>
        <taxon>Lauraceae</taxon>
        <taxon>Persea</taxon>
    </lineage>
</organism>
<evidence type="ECO:0000313" key="2">
    <source>
        <dbReference type="Proteomes" id="UP001234297"/>
    </source>
</evidence>
<reference evidence="1 2" key="1">
    <citation type="journal article" date="2022" name="Hortic Res">
        <title>A haplotype resolved chromosomal level avocado genome allows analysis of novel avocado genes.</title>
        <authorList>
            <person name="Nath O."/>
            <person name="Fletcher S.J."/>
            <person name="Hayward A."/>
            <person name="Shaw L.M."/>
            <person name="Masouleh A.K."/>
            <person name="Furtado A."/>
            <person name="Henry R.J."/>
            <person name="Mitter N."/>
        </authorList>
    </citation>
    <scope>NUCLEOTIDE SEQUENCE [LARGE SCALE GENOMIC DNA]</scope>
    <source>
        <strain evidence="2">cv. Hass</strain>
    </source>
</reference>
<keyword evidence="2" id="KW-1185">Reference proteome</keyword>